<accession>A0A0Q9WYU5</accession>
<evidence type="ECO:0000256" key="2">
    <source>
        <dbReference type="SAM" id="Phobius"/>
    </source>
</evidence>
<feature type="transmembrane region" description="Helical" evidence="2">
    <location>
        <begin position="12"/>
        <end position="33"/>
    </location>
</feature>
<dbReference type="Proteomes" id="UP000007798">
    <property type="component" value="Unassembled WGS sequence"/>
</dbReference>
<keyword evidence="2" id="KW-0812">Transmembrane</keyword>
<feature type="transmembrane region" description="Helical" evidence="2">
    <location>
        <begin position="91"/>
        <end position="111"/>
    </location>
</feature>
<dbReference type="AlphaFoldDB" id="A0A0Q9WYU5"/>
<dbReference type="InParanoid" id="A0A0Q9WYU5"/>
<gene>
    <name evidence="3" type="primary">Dwil\GK26892</name>
    <name evidence="3" type="ORF">Dwil_GK26892</name>
</gene>
<feature type="region of interest" description="Disordered" evidence="1">
    <location>
        <begin position="149"/>
        <end position="172"/>
    </location>
</feature>
<keyword evidence="2" id="KW-1133">Transmembrane helix</keyword>
<keyword evidence="2" id="KW-0472">Membrane</keyword>
<evidence type="ECO:0000313" key="3">
    <source>
        <dbReference type="EMBL" id="KRF97580.1"/>
    </source>
</evidence>
<dbReference type="OrthoDB" id="7866960at2759"/>
<keyword evidence="4" id="KW-1185">Reference proteome</keyword>
<feature type="transmembrane region" description="Helical" evidence="2">
    <location>
        <begin position="65"/>
        <end position="85"/>
    </location>
</feature>
<organism evidence="3 4">
    <name type="scientific">Drosophila willistoni</name>
    <name type="common">Fruit fly</name>
    <dbReference type="NCBI Taxonomy" id="7260"/>
    <lineage>
        <taxon>Eukaryota</taxon>
        <taxon>Metazoa</taxon>
        <taxon>Ecdysozoa</taxon>
        <taxon>Arthropoda</taxon>
        <taxon>Hexapoda</taxon>
        <taxon>Insecta</taxon>
        <taxon>Pterygota</taxon>
        <taxon>Neoptera</taxon>
        <taxon>Endopterygota</taxon>
        <taxon>Diptera</taxon>
        <taxon>Brachycera</taxon>
        <taxon>Muscomorpha</taxon>
        <taxon>Ephydroidea</taxon>
        <taxon>Drosophilidae</taxon>
        <taxon>Drosophila</taxon>
        <taxon>Sophophora</taxon>
    </lineage>
</organism>
<dbReference type="KEGG" id="dwi:26528894"/>
<proteinExistence type="predicted"/>
<evidence type="ECO:0000313" key="4">
    <source>
        <dbReference type="Proteomes" id="UP000007798"/>
    </source>
</evidence>
<sequence length="172" mass="19236">MYINADKGKLILAGIAVAAFGLALGSFAIQYWIVDALQVSRVVELTMSGLLLFGIYGAEDRHKKPILLTWIISTIVFCHVLLFVLDKAYVGEVIYVIITEVLLVGMMYIVYRAYCELDSEPDLGWTHTSFPRNPGFQLSLKSVDVTPKEAKQSEMTQPPPYEEQNIPNASVY</sequence>
<name>A0A0Q9WYU5_DROWI</name>
<protein>
    <submittedName>
        <fullName evidence="3">Uncharacterized protein</fullName>
    </submittedName>
</protein>
<reference evidence="3 4" key="1">
    <citation type="journal article" date="2007" name="Nature">
        <title>Evolution of genes and genomes on the Drosophila phylogeny.</title>
        <authorList>
            <consortium name="Drosophila 12 Genomes Consortium"/>
            <person name="Clark A.G."/>
            <person name="Eisen M.B."/>
            <person name="Smith D.R."/>
            <person name="Bergman C.M."/>
            <person name="Oliver B."/>
            <person name="Markow T.A."/>
            <person name="Kaufman T.C."/>
            <person name="Kellis M."/>
            <person name="Gelbart W."/>
            <person name="Iyer V.N."/>
            <person name="Pollard D.A."/>
            <person name="Sackton T.B."/>
            <person name="Larracuente A.M."/>
            <person name="Singh N.D."/>
            <person name="Abad J.P."/>
            <person name="Abt D.N."/>
            <person name="Adryan B."/>
            <person name="Aguade M."/>
            <person name="Akashi H."/>
            <person name="Anderson W.W."/>
            <person name="Aquadro C.F."/>
            <person name="Ardell D.H."/>
            <person name="Arguello R."/>
            <person name="Artieri C.G."/>
            <person name="Barbash D.A."/>
            <person name="Barker D."/>
            <person name="Barsanti P."/>
            <person name="Batterham P."/>
            <person name="Batzoglou S."/>
            <person name="Begun D."/>
            <person name="Bhutkar A."/>
            <person name="Blanco E."/>
            <person name="Bosak S.A."/>
            <person name="Bradley R.K."/>
            <person name="Brand A.D."/>
            <person name="Brent M.R."/>
            <person name="Brooks A.N."/>
            <person name="Brown R.H."/>
            <person name="Butlin R.K."/>
            <person name="Caggese C."/>
            <person name="Calvi B.R."/>
            <person name="Bernardo de Carvalho A."/>
            <person name="Caspi A."/>
            <person name="Castrezana S."/>
            <person name="Celniker S.E."/>
            <person name="Chang J.L."/>
            <person name="Chapple C."/>
            <person name="Chatterji S."/>
            <person name="Chinwalla A."/>
            <person name="Civetta A."/>
            <person name="Clifton S.W."/>
            <person name="Comeron J.M."/>
            <person name="Costello J.C."/>
            <person name="Coyne J.A."/>
            <person name="Daub J."/>
            <person name="David R.G."/>
            <person name="Delcher A.L."/>
            <person name="Delehaunty K."/>
            <person name="Do C.B."/>
            <person name="Ebling H."/>
            <person name="Edwards K."/>
            <person name="Eickbush T."/>
            <person name="Evans J.D."/>
            <person name="Filipski A."/>
            <person name="Findeiss S."/>
            <person name="Freyhult E."/>
            <person name="Fulton L."/>
            <person name="Fulton R."/>
            <person name="Garcia A.C."/>
            <person name="Gardiner A."/>
            <person name="Garfield D.A."/>
            <person name="Garvin B.E."/>
            <person name="Gibson G."/>
            <person name="Gilbert D."/>
            <person name="Gnerre S."/>
            <person name="Godfrey J."/>
            <person name="Good R."/>
            <person name="Gotea V."/>
            <person name="Gravely B."/>
            <person name="Greenberg A.J."/>
            <person name="Griffiths-Jones S."/>
            <person name="Gross S."/>
            <person name="Guigo R."/>
            <person name="Gustafson E.A."/>
            <person name="Haerty W."/>
            <person name="Hahn M.W."/>
            <person name="Halligan D.L."/>
            <person name="Halpern A.L."/>
            <person name="Halter G.M."/>
            <person name="Han M.V."/>
            <person name="Heger A."/>
            <person name="Hillier L."/>
            <person name="Hinrichs A.S."/>
            <person name="Holmes I."/>
            <person name="Hoskins R.A."/>
            <person name="Hubisz M.J."/>
            <person name="Hultmark D."/>
            <person name="Huntley M.A."/>
            <person name="Jaffe D.B."/>
            <person name="Jagadeeshan S."/>
            <person name="Jeck W.R."/>
            <person name="Johnson J."/>
            <person name="Jones C.D."/>
            <person name="Jordan W.C."/>
            <person name="Karpen G.H."/>
            <person name="Kataoka E."/>
            <person name="Keightley P.D."/>
            <person name="Kheradpour P."/>
            <person name="Kirkness E.F."/>
            <person name="Koerich L.B."/>
            <person name="Kristiansen K."/>
            <person name="Kudrna D."/>
            <person name="Kulathinal R.J."/>
            <person name="Kumar S."/>
            <person name="Kwok R."/>
            <person name="Lander E."/>
            <person name="Langley C.H."/>
            <person name="Lapoint R."/>
            <person name="Lazzaro B.P."/>
            <person name="Lee S.J."/>
            <person name="Levesque L."/>
            <person name="Li R."/>
            <person name="Lin C.F."/>
            <person name="Lin M.F."/>
            <person name="Lindblad-Toh K."/>
            <person name="Llopart A."/>
            <person name="Long M."/>
            <person name="Low L."/>
            <person name="Lozovsky E."/>
            <person name="Lu J."/>
            <person name="Luo M."/>
            <person name="Machado C.A."/>
            <person name="Makalowski W."/>
            <person name="Marzo M."/>
            <person name="Matsuda M."/>
            <person name="Matzkin L."/>
            <person name="McAllister B."/>
            <person name="McBride C.S."/>
            <person name="McKernan B."/>
            <person name="McKernan K."/>
            <person name="Mendez-Lago M."/>
            <person name="Minx P."/>
            <person name="Mollenhauer M.U."/>
            <person name="Montooth K."/>
            <person name="Mount S.M."/>
            <person name="Mu X."/>
            <person name="Myers E."/>
            <person name="Negre B."/>
            <person name="Newfeld S."/>
            <person name="Nielsen R."/>
            <person name="Noor M.A."/>
            <person name="O'Grady P."/>
            <person name="Pachter L."/>
            <person name="Papaceit M."/>
            <person name="Parisi M.J."/>
            <person name="Parisi M."/>
            <person name="Parts L."/>
            <person name="Pedersen J.S."/>
            <person name="Pesole G."/>
            <person name="Phillippy A.M."/>
            <person name="Ponting C.P."/>
            <person name="Pop M."/>
            <person name="Porcelli D."/>
            <person name="Powell J.R."/>
            <person name="Prohaska S."/>
            <person name="Pruitt K."/>
            <person name="Puig M."/>
            <person name="Quesneville H."/>
            <person name="Ram K.R."/>
            <person name="Rand D."/>
            <person name="Rasmussen M.D."/>
            <person name="Reed L.K."/>
            <person name="Reenan R."/>
            <person name="Reily A."/>
            <person name="Remington K.A."/>
            <person name="Rieger T.T."/>
            <person name="Ritchie M.G."/>
            <person name="Robin C."/>
            <person name="Rogers Y.H."/>
            <person name="Rohde C."/>
            <person name="Rozas J."/>
            <person name="Rubenfield M.J."/>
            <person name="Ruiz A."/>
            <person name="Russo S."/>
            <person name="Salzberg S.L."/>
            <person name="Sanchez-Gracia A."/>
            <person name="Saranga D.J."/>
            <person name="Sato H."/>
            <person name="Schaeffer S.W."/>
            <person name="Schatz M.C."/>
            <person name="Schlenke T."/>
            <person name="Schwartz R."/>
            <person name="Segarra C."/>
            <person name="Singh R.S."/>
            <person name="Sirot L."/>
            <person name="Sirota M."/>
            <person name="Sisneros N.B."/>
            <person name="Smith C.D."/>
            <person name="Smith T.F."/>
            <person name="Spieth J."/>
            <person name="Stage D.E."/>
            <person name="Stark A."/>
            <person name="Stephan W."/>
            <person name="Strausberg R.L."/>
            <person name="Strempel S."/>
            <person name="Sturgill D."/>
            <person name="Sutton G."/>
            <person name="Sutton G.G."/>
            <person name="Tao W."/>
            <person name="Teichmann S."/>
            <person name="Tobari Y.N."/>
            <person name="Tomimura Y."/>
            <person name="Tsolas J.M."/>
            <person name="Valente V.L."/>
            <person name="Venter E."/>
            <person name="Venter J.C."/>
            <person name="Vicario S."/>
            <person name="Vieira F.G."/>
            <person name="Vilella A.J."/>
            <person name="Villasante A."/>
            <person name="Walenz B."/>
            <person name="Wang J."/>
            <person name="Wasserman M."/>
            <person name="Watts T."/>
            <person name="Wilson D."/>
            <person name="Wilson R.K."/>
            <person name="Wing R.A."/>
            <person name="Wolfner M.F."/>
            <person name="Wong A."/>
            <person name="Wong G.K."/>
            <person name="Wu C.I."/>
            <person name="Wu G."/>
            <person name="Yamamoto D."/>
            <person name="Yang H.P."/>
            <person name="Yang S.P."/>
            <person name="Yorke J.A."/>
            <person name="Yoshida K."/>
            <person name="Zdobnov E."/>
            <person name="Zhang P."/>
            <person name="Zhang Y."/>
            <person name="Zimin A.V."/>
            <person name="Baldwin J."/>
            <person name="Abdouelleil A."/>
            <person name="Abdulkadir J."/>
            <person name="Abebe A."/>
            <person name="Abera B."/>
            <person name="Abreu J."/>
            <person name="Acer S.C."/>
            <person name="Aftuck L."/>
            <person name="Alexander A."/>
            <person name="An P."/>
            <person name="Anderson E."/>
            <person name="Anderson S."/>
            <person name="Arachi H."/>
            <person name="Azer M."/>
            <person name="Bachantsang P."/>
            <person name="Barry A."/>
            <person name="Bayul T."/>
            <person name="Berlin A."/>
            <person name="Bessette D."/>
            <person name="Bloom T."/>
            <person name="Blye J."/>
            <person name="Boguslavskiy L."/>
            <person name="Bonnet C."/>
            <person name="Boukhgalter B."/>
            <person name="Bourzgui I."/>
            <person name="Brown A."/>
            <person name="Cahill P."/>
            <person name="Channer S."/>
            <person name="Cheshatsang Y."/>
            <person name="Chuda L."/>
            <person name="Citroen M."/>
            <person name="Collymore A."/>
            <person name="Cooke P."/>
            <person name="Costello M."/>
            <person name="D'Aco K."/>
            <person name="Daza R."/>
            <person name="De Haan G."/>
            <person name="DeGray S."/>
            <person name="DeMaso C."/>
            <person name="Dhargay N."/>
            <person name="Dooley K."/>
            <person name="Dooley E."/>
            <person name="Doricent M."/>
            <person name="Dorje P."/>
            <person name="Dorjee K."/>
            <person name="Dupes A."/>
            <person name="Elong R."/>
            <person name="Falk J."/>
            <person name="Farina A."/>
            <person name="Faro S."/>
            <person name="Ferguson D."/>
            <person name="Fisher S."/>
            <person name="Foley C.D."/>
            <person name="Franke A."/>
            <person name="Friedrich D."/>
            <person name="Gadbois L."/>
            <person name="Gearin G."/>
            <person name="Gearin C.R."/>
            <person name="Giannoukos G."/>
            <person name="Goode T."/>
            <person name="Graham J."/>
            <person name="Grandbois E."/>
            <person name="Grewal S."/>
            <person name="Gyaltsen K."/>
            <person name="Hafez N."/>
            <person name="Hagos B."/>
            <person name="Hall J."/>
            <person name="Henson C."/>
            <person name="Hollinger A."/>
            <person name="Honan T."/>
            <person name="Huard M.D."/>
            <person name="Hughes L."/>
            <person name="Hurhula B."/>
            <person name="Husby M.E."/>
            <person name="Kamat A."/>
            <person name="Kanga B."/>
            <person name="Kashin S."/>
            <person name="Khazanovich D."/>
            <person name="Kisner P."/>
            <person name="Lance K."/>
            <person name="Lara M."/>
            <person name="Lee W."/>
            <person name="Lennon N."/>
            <person name="Letendre F."/>
            <person name="LeVine R."/>
            <person name="Lipovsky A."/>
            <person name="Liu X."/>
            <person name="Liu J."/>
            <person name="Liu S."/>
            <person name="Lokyitsang T."/>
            <person name="Lokyitsang Y."/>
            <person name="Lubonja R."/>
            <person name="Lui A."/>
            <person name="MacDonald P."/>
            <person name="Magnisalis V."/>
            <person name="Maru K."/>
            <person name="Matthews C."/>
            <person name="McCusker W."/>
            <person name="McDonough S."/>
            <person name="Mehta T."/>
            <person name="Meldrim J."/>
            <person name="Meneus L."/>
            <person name="Mihai O."/>
            <person name="Mihalev A."/>
            <person name="Mihova T."/>
            <person name="Mittelman R."/>
            <person name="Mlenga V."/>
            <person name="Montmayeur A."/>
            <person name="Mulrain L."/>
            <person name="Navidi A."/>
            <person name="Naylor J."/>
            <person name="Negash T."/>
            <person name="Nguyen T."/>
            <person name="Nguyen N."/>
            <person name="Nicol R."/>
            <person name="Norbu C."/>
            <person name="Norbu N."/>
            <person name="Novod N."/>
            <person name="O'Neill B."/>
            <person name="Osman S."/>
            <person name="Markiewicz E."/>
            <person name="Oyono O.L."/>
            <person name="Patti C."/>
            <person name="Phunkhang P."/>
            <person name="Pierre F."/>
            <person name="Priest M."/>
            <person name="Raghuraman S."/>
            <person name="Rege F."/>
            <person name="Reyes R."/>
            <person name="Rise C."/>
            <person name="Rogov P."/>
            <person name="Ross K."/>
            <person name="Ryan E."/>
            <person name="Settipalli S."/>
            <person name="Shea T."/>
            <person name="Sherpa N."/>
            <person name="Shi L."/>
            <person name="Shih D."/>
            <person name="Sparrow T."/>
            <person name="Spaulding J."/>
            <person name="Stalker J."/>
            <person name="Stange-Thomann N."/>
            <person name="Stavropoulos S."/>
            <person name="Stone C."/>
            <person name="Strader C."/>
            <person name="Tesfaye S."/>
            <person name="Thomson T."/>
            <person name="Thoulutsang Y."/>
            <person name="Thoulutsang D."/>
            <person name="Topham K."/>
            <person name="Topping I."/>
            <person name="Tsamla T."/>
            <person name="Vassiliev H."/>
            <person name="Vo A."/>
            <person name="Wangchuk T."/>
            <person name="Wangdi T."/>
            <person name="Weiand M."/>
            <person name="Wilkinson J."/>
            <person name="Wilson A."/>
            <person name="Yadav S."/>
            <person name="Young G."/>
            <person name="Yu Q."/>
            <person name="Zembek L."/>
            <person name="Zhong D."/>
            <person name="Zimmer A."/>
            <person name="Zwirko Z."/>
            <person name="Jaffe D.B."/>
            <person name="Alvarez P."/>
            <person name="Brockman W."/>
            <person name="Butler J."/>
            <person name="Chin C."/>
            <person name="Gnerre S."/>
            <person name="Grabherr M."/>
            <person name="Kleber M."/>
            <person name="Mauceli E."/>
            <person name="MacCallum I."/>
        </authorList>
    </citation>
    <scope>NUCLEOTIDE SEQUENCE [LARGE SCALE GENOMIC DNA]</scope>
    <source>
        <strain evidence="4">Tucson 14030-0811.24</strain>
    </source>
</reference>
<dbReference type="EMBL" id="CH963846">
    <property type="protein sequence ID" value="KRF97580.1"/>
    <property type="molecule type" value="Genomic_DNA"/>
</dbReference>
<evidence type="ECO:0000256" key="1">
    <source>
        <dbReference type="SAM" id="MobiDB-lite"/>
    </source>
</evidence>